<dbReference type="NCBIfam" id="TIGR00787">
    <property type="entry name" value="dctP"/>
    <property type="match status" value="1"/>
</dbReference>
<name>G7V7E8_THELD</name>
<evidence type="ECO:0000313" key="3">
    <source>
        <dbReference type="Proteomes" id="UP000005868"/>
    </source>
</evidence>
<dbReference type="Proteomes" id="UP000005868">
    <property type="component" value="Chromosome"/>
</dbReference>
<organism evidence="2 3">
    <name type="scientific">Thermovirga lienii (strain ATCC BAA-1197 / DSM 17291 / Cas60314)</name>
    <dbReference type="NCBI Taxonomy" id="580340"/>
    <lineage>
        <taxon>Bacteria</taxon>
        <taxon>Thermotogati</taxon>
        <taxon>Synergistota</taxon>
        <taxon>Synergistia</taxon>
        <taxon>Synergistales</taxon>
        <taxon>Thermovirgaceae</taxon>
        <taxon>Thermovirga</taxon>
    </lineage>
</organism>
<dbReference type="GO" id="GO:0055085">
    <property type="term" value="P:transmembrane transport"/>
    <property type="evidence" value="ECO:0007669"/>
    <property type="project" value="InterPro"/>
</dbReference>
<dbReference type="NCBIfam" id="NF037995">
    <property type="entry name" value="TRAP_S1"/>
    <property type="match status" value="1"/>
</dbReference>
<dbReference type="AlphaFoldDB" id="G7V7E8"/>
<protein>
    <submittedName>
        <fullName evidence="2">Extracellular solute-binding protein, family 7</fullName>
    </submittedName>
</protein>
<dbReference type="PIRSF" id="PIRSF006470">
    <property type="entry name" value="DctB"/>
    <property type="match status" value="1"/>
</dbReference>
<evidence type="ECO:0000313" key="2">
    <source>
        <dbReference type="EMBL" id="AER67264.1"/>
    </source>
</evidence>
<dbReference type="EMBL" id="CP003096">
    <property type="protein sequence ID" value="AER67264.1"/>
    <property type="molecule type" value="Genomic_DNA"/>
</dbReference>
<gene>
    <name evidence="2" type="ordered locus">Tlie_1542</name>
</gene>
<dbReference type="GO" id="GO:0030246">
    <property type="term" value="F:carbohydrate binding"/>
    <property type="evidence" value="ECO:0007669"/>
    <property type="project" value="TreeGrafter"/>
</dbReference>
<dbReference type="STRING" id="580340.Tlie_1542"/>
<reference evidence="2 3" key="2">
    <citation type="journal article" date="2012" name="Stand. Genomic Sci.">
        <title>Genome sequence of the moderately thermophilic, amino-acid-degrading and sulfur-reducing bacterium Thermovirga lienii type strain (Cas60314(T)).</title>
        <authorList>
            <person name="Goker M."/>
            <person name="Saunders E."/>
            <person name="Lapidus A."/>
            <person name="Nolan M."/>
            <person name="Lucas S."/>
            <person name="Hammon N."/>
            <person name="Deshpande S."/>
            <person name="Cheng J.F."/>
            <person name="Han C."/>
            <person name="Tapia R."/>
            <person name="Goodwin L.A."/>
            <person name="Pitluck S."/>
            <person name="Liolios K."/>
            <person name="Mavromatis K."/>
            <person name="Pagani I."/>
            <person name="Ivanova N."/>
            <person name="Mikhailova N."/>
            <person name="Pati A."/>
            <person name="Chen A."/>
            <person name="Palaniappan K."/>
            <person name="Land M."/>
            <person name="Chang Y.J."/>
            <person name="Jeffries C.D."/>
            <person name="Brambilla E.M."/>
            <person name="Rohde M."/>
            <person name="Spring S."/>
            <person name="Detter J.C."/>
            <person name="Woyke T."/>
            <person name="Bristow J."/>
            <person name="Eisen J.A."/>
            <person name="Markowitz V."/>
            <person name="Hugenholtz P."/>
            <person name="Kyrpides N.C."/>
            <person name="Klenk H.P."/>
        </authorList>
    </citation>
    <scope>NUCLEOTIDE SEQUENCE [LARGE SCALE GENOMIC DNA]</scope>
    <source>
        <strain evidence="3">ATCC BAA-1197 / DSM 17291 / Cas60314</strain>
    </source>
</reference>
<keyword evidence="3" id="KW-1185">Reference proteome</keyword>
<dbReference type="OrthoDB" id="9815946at2"/>
<proteinExistence type="predicted"/>
<keyword evidence="1" id="KW-0732">Signal</keyword>
<dbReference type="PANTHER" id="PTHR33376:SF18">
    <property type="entry name" value="2,3-DIKETO-L-GULONATE-BINDING PERIPLASMIC PROTEIN YIAO"/>
    <property type="match status" value="1"/>
</dbReference>
<dbReference type="InterPro" id="IPR018389">
    <property type="entry name" value="DctP_fam"/>
</dbReference>
<dbReference type="InterPro" id="IPR038404">
    <property type="entry name" value="TRAP_DctP_sf"/>
</dbReference>
<dbReference type="HOGENOM" id="CLU_036176_1_0_0"/>
<dbReference type="eggNOG" id="COG1638">
    <property type="taxonomic scope" value="Bacteria"/>
</dbReference>
<dbReference type="KEGG" id="tli:Tlie_1542"/>
<dbReference type="Gene3D" id="3.40.190.170">
    <property type="entry name" value="Bacterial extracellular solute-binding protein, family 7"/>
    <property type="match status" value="1"/>
</dbReference>
<dbReference type="GO" id="GO:0030288">
    <property type="term" value="C:outer membrane-bounded periplasmic space"/>
    <property type="evidence" value="ECO:0007669"/>
    <property type="project" value="InterPro"/>
</dbReference>
<dbReference type="PANTHER" id="PTHR33376">
    <property type="match status" value="1"/>
</dbReference>
<evidence type="ECO:0000256" key="1">
    <source>
        <dbReference type="ARBA" id="ARBA00022729"/>
    </source>
</evidence>
<reference evidence="3" key="1">
    <citation type="submission" date="2011-10" db="EMBL/GenBank/DDBJ databases">
        <title>The complete genome of chromosome of Thermovirga lienii DSM 17291.</title>
        <authorList>
            <consortium name="US DOE Joint Genome Institute (JGI-PGF)"/>
            <person name="Lucas S."/>
            <person name="Copeland A."/>
            <person name="Lapidus A."/>
            <person name="Glavina del Rio T."/>
            <person name="Dalin E."/>
            <person name="Tice H."/>
            <person name="Bruce D."/>
            <person name="Goodwin L."/>
            <person name="Pitluck S."/>
            <person name="Peters L."/>
            <person name="Mikhailova N."/>
            <person name="Saunders E."/>
            <person name="Kyrpides N."/>
            <person name="Mavromatis K."/>
            <person name="Ivanova N."/>
            <person name="Last F.I."/>
            <person name="Brettin T."/>
            <person name="Detter J.C."/>
            <person name="Han C."/>
            <person name="Larimer F."/>
            <person name="Land M."/>
            <person name="Hauser L."/>
            <person name="Markowitz V."/>
            <person name="Cheng J.-F."/>
            <person name="Hugenholtz P."/>
            <person name="Woyke T."/>
            <person name="Wu D."/>
            <person name="Spring S."/>
            <person name="Schroeder M."/>
            <person name="Brambilla E.-M."/>
            <person name="Klenk H.-P."/>
            <person name="Eisen J.A."/>
        </authorList>
    </citation>
    <scope>NUCLEOTIDE SEQUENCE [LARGE SCALE GENOMIC DNA]</scope>
    <source>
        <strain evidence="3">ATCC BAA-1197 / DSM 17291 / Cas60314</strain>
    </source>
</reference>
<dbReference type="Pfam" id="PF03480">
    <property type="entry name" value="DctP"/>
    <property type="match status" value="1"/>
</dbReference>
<sequence>MRVRASRLMLGVILAGVFLFLSVSGAMAVTAKMSYNGPPDEKNNAVHAFAVNFKKFVEEGTEGRLKIELFPDSQLGTEEERMELLMKSGLNQPIINIASFAGVAPVFPEIYASSVPFMFNSYEAAHYFFDNSRYWKRAQEEFRNRTGAVLLEAVEEGGFLAFTNSKKPIHHPADFKGLKFRAMDEGQIAIYKAFGASGTPIPWTELYMALKTGVVDGQMNPAMYIIIGSLFEVQKYMTLANIQYSDQFLVMNGDLFDSLSKEDQEVVLKAAKEANRISRKEVEEADAKQIEFLKEKGMEVYAPTPEEMEEFRSIGQPGYIEWLKSKVSSDWMELALECAENANKAVSGGN</sequence>
<dbReference type="InterPro" id="IPR004682">
    <property type="entry name" value="TRAP_DctP"/>
</dbReference>
<accession>G7V7E8</accession>
<dbReference type="CDD" id="cd13677">
    <property type="entry name" value="PBP2_TRAP_SBP_like_6"/>
    <property type="match status" value="1"/>
</dbReference>